<evidence type="ECO:0000313" key="11">
    <source>
        <dbReference type="Proteomes" id="UP000036987"/>
    </source>
</evidence>
<protein>
    <recommendedName>
        <fullName evidence="7">Diacylglycerol kinase</fullName>
        <shortName evidence="7">DAG kinase</shortName>
        <ecNumber evidence="7">2.7.1.107</ecNumber>
    </recommendedName>
</protein>
<dbReference type="PANTHER" id="PTHR11255">
    <property type="entry name" value="DIACYLGLYCEROL KINASE"/>
    <property type="match status" value="1"/>
</dbReference>
<dbReference type="STRING" id="29655.A0A0K9P2X4"/>
<evidence type="ECO:0000259" key="9">
    <source>
        <dbReference type="PROSITE" id="PS50146"/>
    </source>
</evidence>
<evidence type="ECO:0000256" key="5">
    <source>
        <dbReference type="ARBA" id="ARBA00022840"/>
    </source>
</evidence>
<name>A0A0K9P2X4_ZOSMR</name>
<evidence type="ECO:0000313" key="10">
    <source>
        <dbReference type="EMBL" id="KMZ63329.1"/>
    </source>
</evidence>
<dbReference type="OrthoDB" id="242257at2759"/>
<dbReference type="Pfam" id="PF00781">
    <property type="entry name" value="DAGK_cat"/>
    <property type="match status" value="1"/>
</dbReference>
<feature type="domain" description="DAGKc" evidence="9">
    <location>
        <begin position="34"/>
        <end position="186"/>
    </location>
</feature>
<dbReference type="PANTHER" id="PTHR11255:SF98">
    <property type="entry name" value="DIACYLGLYCEROL KINASE 5"/>
    <property type="match status" value="1"/>
</dbReference>
<dbReference type="GO" id="GO:0007200">
    <property type="term" value="P:phospholipase C-activating G protein-coupled receptor signaling pathway"/>
    <property type="evidence" value="ECO:0007669"/>
    <property type="project" value="InterPro"/>
</dbReference>
<dbReference type="Gene3D" id="2.60.200.40">
    <property type="match status" value="1"/>
</dbReference>
<keyword evidence="5 7" id="KW-0067">ATP-binding</keyword>
<dbReference type="EMBL" id="LFYR01001248">
    <property type="protein sequence ID" value="KMZ63329.1"/>
    <property type="molecule type" value="Genomic_DNA"/>
</dbReference>
<dbReference type="FunFam" id="3.40.50.10330:FF:000016">
    <property type="entry name" value="Diacylglycerol kinase"/>
    <property type="match status" value="1"/>
</dbReference>
<gene>
    <name evidence="10" type="ORF">ZOSMA_415G00030</name>
</gene>
<dbReference type="InterPro" id="IPR016064">
    <property type="entry name" value="NAD/diacylglycerol_kinase_sf"/>
</dbReference>
<dbReference type="GO" id="GO:0005524">
    <property type="term" value="F:ATP binding"/>
    <property type="evidence" value="ECO:0007669"/>
    <property type="project" value="UniProtKB-KW"/>
</dbReference>
<dbReference type="AlphaFoldDB" id="A0A0K9P2X4"/>
<evidence type="ECO:0000256" key="4">
    <source>
        <dbReference type="ARBA" id="ARBA00022777"/>
    </source>
</evidence>
<feature type="region of interest" description="Disordered" evidence="8">
    <location>
        <begin position="431"/>
        <end position="454"/>
    </location>
</feature>
<dbReference type="SUPFAM" id="SSF111331">
    <property type="entry name" value="NAD kinase/diacylglycerol kinase-like"/>
    <property type="match status" value="1"/>
</dbReference>
<dbReference type="SMART" id="SM00045">
    <property type="entry name" value="DAGKa"/>
    <property type="match status" value="1"/>
</dbReference>
<keyword evidence="11" id="KW-1185">Reference proteome</keyword>
<dbReference type="GO" id="GO:0046486">
    <property type="term" value="P:glycerolipid metabolic process"/>
    <property type="evidence" value="ECO:0000318"/>
    <property type="project" value="GO_Central"/>
</dbReference>
<evidence type="ECO:0000256" key="8">
    <source>
        <dbReference type="SAM" id="MobiDB-lite"/>
    </source>
</evidence>
<keyword evidence="6" id="KW-0346">Stress response</keyword>
<evidence type="ECO:0000256" key="3">
    <source>
        <dbReference type="ARBA" id="ARBA00022741"/>
    </source>
</evidence>
<dbReference type="OMA" id="WQDLQIP"/>
<dbReference type="InterPro" id="IPR001206">
    <property type="entry name" value="Diacylglycerol_kinase_cat_dom"/>
</dbReference>
<dbReference type="SMART" id="SM00046">
    <property type="entry name" value="DAGKc"/>
    <property type="match status" value="1"/>
</dbReference>
<dbReference type="Proteomes" id="UP000036987">
    <property type="component" value="Unassembled WGS sequence"/>
</dbReference>
<comment type="caution">
    <text evidence="10">The sequence shown here is derived from an EMBL/GenBank/DDBJ whole genome shotgun (WGS) entry which is preliminary data.</text>
</comment>
<evidence type="ECO:0000256" key="2">
    <source>
        <dbReference type="ARBA" id="ARBA00022679"/>
    </source>
</evidence>
<evidence type="ECO:0000256" key="6">
    <source>
        <dbReference type="ARBA" id="ARBA00023016"/>
    </source>
</evidence>
<dbReference type="Gene3D" id="3.40.50.10330">
    <property type="entry name" value="Probable inorganic polyphosphate/atp-NAD kinase, domain 1"/>
    <property type="match status" value="1"/>
</dbReference>
<comment type="similarity">
    <text evidence="1 7">Belongs to the eukaryotic diacylglycerol kinase family.</text>
</comment>
<evidence type="ECO:0000256" key="1">
    <source>
        <dbReference type="ARBA" id="ARBA00009280"/>
    </source>
</evidence>
<dbReference type="PROSITE" id="PS50146">
    <property type="entry name" value="DAGK"/>
    <property type="match status" value="1"/>
</dbReference>
<dbReference type="Pfam" id="PF00609">
    <property type="entry name" value="DAGK_acc"/>
    <property type="match status" value="1"/>
</dbReference>
<dbReference type="GO" id="GO:0035556">
    <property type="term" value="P:intracellular signal transduction"/>
    <property type="evidence" value="ECO:0000318"/>
    <property type="project" value="GO_Central"/>
</dbReference>
<sequence length="480" mass="53752">MGGSNCSEMDYFKEFLIPDYIFDLHPAKKSDFYFPKCPVVVFINSKSGGQQGTALLETYRRLLNKSQVFDLEEGTPQEFLERIYRNLDKLKKDDELADEIEKKLRLIVAGGDGTAGWLLGVVCDLNLSRPPPIATVPLGTGNNLPFSFGWGKKNPGTDKESVKVFLNEVMKAKEINIDNWHIILKMRASTDSCEPLGPLDLPHSLHAFHRVSNTNSMDKEGHNTFRGGFWNYFSMGMDAQVSYDFHSERKQHPAKFKNQIKNQSTYFKLGLSASLGKKPSSNISDLAKIKVMNAPGDDWKDLDIPSEIKSIICVNLPSFSGGFNPWGVPNKHTTKFVPMYVDDGLIEVVGFKNAFHGLLLLSKKGHGVRIAQAHRILFEFHKGAAKDTYMRMDGEPWKQPLPENDDATVAVEISHHGQVKMLTTSRCISRSKNDVNEPSTPMMPTTPMTDDTDEERRKFGAAETFKLLDDADIDIAASLS</sequence>
<evidence type="ECO:0000256" key="7">
    <source>
        <dbReference type="RuleBase" id="RU361128"/>
    </source>
</evidence>
<keyword evidence="2 7" id="KW-0808">Transferase</keyword>
<dbReference type="GO" id="GO:0016020">
    <property type="term" value="C:membrane"/>
    <property type="evidence" value="ECO:0000318"/>
    <property type="project" value="GO_Central"/>
</dbReference>
<accession>A0A0K9P2X4</accession>
<dbReference type="EC" id="2.7.1.107" evidence="7"/>
<keyword evidence="3 7" id="KW-0547">Nucleotide-binding</keyword>
<dbReference type="InterPro" id="IPR037607">
    <property type="entry name" value="DGK"/>
</dbReference>
<dbReference type="GO" id="GO:0004143">
    <property type="term" value="F:ATP-dependent diacylglycerol kinase activity"/>
    <property type="evidence" value="ECO:0000318"/>
    <property type="project" value="GO_Central"/>
</dbReference>
<organism evidence="10 11">
    <name type="scientific">Zostera marina</name>
    <name type="common">Eelgrass</name>
    <dbReference type="NCBI Taxonomy" id="29655"/>
    <lineage>
        <taxon>Eukaryota</taxon>
        <taxon>Viridiplantae</taxon>
        <taxon>Streptophyta</taxon>
        <taxon>Embryophyta</taxon>
        <taxon>Tracheophyta</taxon>
        <taxon>Spermatophyta</taxon>
        <taxon>Magnoliopsida</taxon>
        <taxon>Liliopsida</taxon>
        <taxon>Zosteraceae</taxon>
        <taxon>Zostera</taxon>
    </lineage>
</organism>
<dbReference type="InterPro" id="IPR017438">
    <property type="entry name" value="ATP-NAD_kinase_N"/>
</dbReference>
<comment type="catalytic activity">
    <reaction evidence="7">
        <text>a 1,2-diacyl-sn-glycerol + ATP = a 1,2-diacyl-sn-glycero-3-phosphate + ADP + H(+)</text>
        <dbReference type="Rhea" id="RHEA:10272"/>
        <dbReference type="ChEBI" id="CHEBI:15378"/>
        <dbReference type="ChEBI" id="CHEBI:17815"/>
        <dbReference type="ChEBI" id="CHEBI:30616"/>
        <dbReference type="ChEBI" id="CHEBI:58608"/>
        <dbReference type="ChEBI" id="CHEBI:456216"/>
        <dbReference type="EC" id="2.7.1.107"/>
    </reaction>
</comment>
<proteinExistence type="inferred from homology"/>
<reference evidence="11" key="1">
    <citation type="journal article" date="2016" name="Nature">
        <title>The genome of the seagrass Zostera marina reveals angiosperm adaptation to the sea.</title>
        <authorList>
            <person name="Olsen J.L."/>
            <person name="Rouze P."/>
            <person name="Verhelst B."/>
            <person name="Lin Y.-C."/>
            <person name="Bayer T."/>
            <person name="Collen J."/>
            <person name="Dattolo E."/>
            <person name="De Paoli E."/>
            <person name="Dittami S."/>
            <person name="Maumus F."/>
            <person name="Michel G."/>
            <person name="Kersting A."/>
            <person name="Lauritano C."/>
            <person name="Lohaus R."/>
            <person name="Toepel M."/>
            <person name="Tonon T."/>
            <person name="Vanneste K."/>
            <person name="Amirebrahimi M."/>
            <person name="Brakel J."/>
            <person name="Bostroem C."/>
            <person name="Chovatia M."/>
            <person name="Grimwood J."/>
            <person name="Jenkins J.W."/>
            <person name="Jueterbock A."/>
            <person name="Mraz A."/>
            <person name="Stam W.T."/>
            <person name="Tice H."/>
            <person name="Bornberg-Bauer E."/>
            <person name="Green P.J."/>
            <person name="Pearson G.A."/>
            <person name="Procaccini G."/>
            <person name="Duarte C.M."/>
            <person name="Schmutz J."/>
            <person name="Reusch T.B.H."/>
            <person name="Van de Peer Y."/>
        </authorList>
    </citation>
    <scope>NUCLEOTIDE SEQUENCE [LARGE SCALE GENOMIC DNA]</scope>
    <source>
        <strain evidence="11">cv. Finnish</strain>
    </source>
</reference>
<dbReference type="InterPro" id="IPR000756">
    <property type="entry name" value="Diacylglycerol_kin_accessory"/>
</dbReference>
<keyword evidence="4 7" id="KW-0418">Kinase</keyword>
<feature type="compositionally biased region" description="Low complexity" evidence="8">
    <location>
        <begin position="440"/>
        <end position="449"/>
    </location>
</feature>